<accession>A0A143QPW6</accession>
<dbReference type="RefSeq" id="WP_048319774.1">
    <property type="nucleotide sequence ID" value="NZ_CP015220.1"/>
</dbReference>
<reference evidence="1 2" key="1">
    <citation type="journal article" date="2016" name="Genome Announc.">
        <title>Complete Genome and Plasmid Sequences for Rhodococcus fascians D188 and Draft Sequences for Rhodococcus Isolates PBTS 1 and PBTS 2.</title>
        <authorList>
            <person name="Stamler R.A."/>
            <person name="Vereecke D."/>
            <person name="Zhang Y."/>
            <person name="Schilkey F."/>
            <person name="Devitt N."/>
            <person name="Randall J.J."/>
        </authorList>
    </citation>
    <scope>NUCLEOTIDE SEQUENCE [LARGE SCALE GENOMIC DNA]</scope>
    <source>
        <strain evidence="1 2">PBTS2</strain>
    </source>
</reference>
<gene>
    <name evidence="1" type="ORF">A3Q41_03241</name>
</gene>
<dbReference type="OrthoDB" id="4463407at2"/>
<reference evidence="2" key="2">
    <citation type="submission" date="2016-04" db="EMBL/GenBank/DDBJ databases">
        <title>Complete Genome and Plasmid Sequences for Rhodococcus fascians D188 and Draft Sequences for Rhodococcus spp. Isolates PBTS 1 and PBTS 2.</title>
        <authorList>
            <person name="Stamer R."/>
            <person name="Vereecke D."/>
            <person name="Zhang Y."/>
            <person name="Schilkey F."/>
            <person name="Devitt N."/>
            <person name="Randall J."/>
        </authorList>
    </citation>
    <scope>NUCLEOTIDE SEQUENCE [LARGE SCALE GENOMIC DNA]</scope>
    <source>
        <strain evidence="2">PBTS2</strain>
    </source>
</reference>
<evidence type="ECO:0000313" key="1">
    <source>
        <dbReference type="EMBL" id="AMY24532.1"/>
    </source>
</evidence>
<dbReference type="KEGG" id="rhs:A3Q41_03241"/>
<dbReference type="Proteomes" id="UP000076038">
    <property type="component" value="Chromosome"/>
</dbReference>
<proteinExistence type="predicted"/>
<dbReference type="EMBL" id="CP015220">
    <property type="protein sequence ID" value="AMY24532.1"/>
    <property type="molecule type" value="Genomic_DNA"/>
</dbReference>
<evidence type="ECO:0000313" key="2">
    <source>
        <dbReference type="Proteomes" id="UP000076038"/>
    </source>
</evidence>
<dbReference type="PATRIC" id="fig|1653479.3.peg.3286"/>
<dbReference type="AlphaFoldDB" id="A0A143QPW6"/>
<name>A0A143QPW6_RHOFA</name>
<organism evidence="1 2">
    <name type="scientific">Rhodococcoides fascians</name>
    <name type="common">Rhodococcus fascians</name>
    <dbReference type="NCBI Taxonomy" id="1828"/>
    <lineage>
        <taxon>Bacteria</taxon>
        <taxon>Bacillati</taxon>
        <taxon>Actinomycetota</taxon>
        <taxon>Actinomycetes</taxon>
        <taxon>Mycobacteriales</taxon>
        <taxon>Nocardiaceae</taxon>
        <taxon>Rhodococcoides</taxon>
    </lineage>
</organism>
<sequence length="169" mass="18328">MSLTVLDRKLLGWSALFVVSQANIARLLGPAAPKVLTVQTAWSEQRYQKILASMDETEIARFRSHYLPDFVHPAIYAIALRAGARSLAAKTPLSPAVTAALAVAPVASAAGDYIENIVGLILVDNREQISDTVVRATTVVSTVKWILAIGSLTYLSQGFLRVWARALLR</sequence>
<keyword evidence="2" id="KW-1185">Reference proteome</keyword>
<protein>
    <submittedName>
        <fullName evidence="1">Uncharacterized protein</fullName>
    </submittedName>
</protein>